<sequence>MKTCTCTRVQHLSETSSTENTEASRTQRFYIGSSKLAMVNIQVFYMAWVESITLHAGIIVQEMSFPKEVDCEVTEEYQRLGGMQIACLEKMAGAQVIPYSHHTLAAR</sequence>
<reference evidence="1" key="1">
    <citation type="journal article" date="2023" name="G3 (Bethesda)">
        <title>A reference genome for the long-term kleptoplast-retaining sea slug Elysia crispata morphotype clarki.</title>
        <authorList>
            <person name="Eastman K.E."/>
            <person name="Pendleton A.L."/>
            <person name="Shaikh M.A."/>
            <person name="Suttiyut T."/>
            <person name="Ogas R."/>
            <person name="Tomko P."/>
            <person name="Gavelis G."/>
            <person name="Widhalm J.R."/>
            <person name="Wisecaver J.H."/>
        </authorList>
    </citation>
    <scope>NUCLEOTIDE SEQUENCE</scope>
    <source>
        <strain evidence="1">ECLA1</strain>
    </source>
</reference>
<keyword evidence="2" id="KW-1185">Reference proteome</keyword>
<comment type="caution">
    <text evidence="1">The sequence shown here is derived from an EMBL/GenBank/DDBJ whole genome shotgun (WGS) entry which is preliminary data.</text>
</comment>
<evidence type="ECO:0000313" key="1">
    <source>
        <dbReference type="EMBL" id="KAK3705957.1"/>
    </source>
</evidence>
<name>A0AAE1CLE5_9GAST</name>
<organism evidence="1 2">
    <name type="scientific">Elysia crispata</name>
    <name type="common">lettuce slug</name>
    <dbReference type="NCBI Taxonomy" id="231223"/>
    <lineage>
        <taxon>Eukaryota</taxon>
        <taxon>Metazoa</taxon>
        <taxon>Spiralia</taxon>
        <taxon>Lophotrochozoa</taxon>
        <taxon>Mollusca</taxon>
        <taxon>Gastropoda</taxon>
        <taxon>Heterobranchia</taxon>
        <taxon>Euthyneura</taxon>
        <taxon>Panpulmonata</taxon>
        <taxon>Sacoglossa</taxon>
        <taxon>Placobranchoidea</taxon>
        <taxon>Plakobranchidae</taxon>
        <taxon>Elysia</taxon>
    </lineage>
</organism>
<accession>A0AAE1CLE5</accession>
<dbReference type="EMBL" id="JAWDGP010007758">
    <property type="protein sequence ID" value="KAK3705957.1"/>
    <property type="molecule type" value="Genomic_DNA"/>
</dbReference>
<protein>
    <submittedName>
        <fullName evidence="1">Uncharacterized protein</fullName>
    </submittedName>
</protein>
<proteinExistence type="predicted"/>
<dbReference type="Proteomes" id="UP001283361">
    <property type="component" value="Unassembled WGS sequence"/>
</dbReference>
<evidence type="ECO:0000313" key="2">
    <source>
        <dbReference type="Proteomes" id="UP001283361"/>
    </source>
</evidence>
<gene>
    <name evidence="1" type="ORF">RRG08_026386</name>
</gene>
<dbReference type="AlphaFoldDB" id="A0AAE1CLE5"/>